<evidence type="ECO:0000313" key="1">
    <source>
        <dbReference type="EMBL" id="TFK59982.1"/>
    </source>
</evidence>
<keyword evidence="2" id="KW-1185">Reference proteome</keyword>
<organism evidence="1 2">
    <name type="scientific">Pluteus cervinus</name>
    <dbReference type="NCBI Taxonomy" id="181527"/>
    <lineage>
        <taxon>Eukaryota</taxon>
        <taxon>Fungi</taxon>
        <taxon>Dikarya</taxon>
        <taxon>Basidiomycota</taxon>
        <taxon>Agaricomycotina</taxon>
        <taxon>Agaricomycetes</taxon>
        <taxon>Agaricomycetidae</taxon>
        <taxon>Agaricales</taxon>
        <taxon>Pluteineae</taxon>
        <taxon>Pluteaceae</taxon>
        <taxon>Pluteus</taxon>
    </lineage>
</organism>
<gene>
    <name evidence="1" type="ORF">BDN72DRAFT_850938</name>
</gene>
<dbReference type="Proteomes" id="UP000308600">
    <property type="component" value="Unassembled WGS sequence"/>
</dbReference>
<accession>A0ACD3A313</accession>
<feature type="non-terminal residue" evidence="1">
    <location>
        <position position="1"/>
    </location>
</feature>
<name>A0ACD3A313_9AGAR</name>
<sequence>PVAIVLFILRLALYVLGPILYILARVSLIVLALISLRDLQSPVFQNVAWTSYIPHL</sequence>
<evidence type="ECO:0000313" key="2">
    <source>
        <dbReference type="Proteomes" id="UP000308600"/>
    </source>
</evidence>
<dbReference type="EMBL" id="ML208852">
    <property type="protein sequence ID" value="TFK59982.1"/>
    <property type="molecule type" value="Genomic_DNA"/>
</dbReference>
<reference evidence="1 2" key="1">
    <citation type="journal article" date="2019" name="Nat. Ecol. Evol.">
        <title>Megaphylogeny resolves global patterns of mushroom evolution.</title>
        <authorList>
            <person name="Varga T."/>
            <person name="Krizsan K."/>
            <person name="Foldi C."/>
            <person name="Dima B."/>
            <person name="Sanchez-Garcia M."/>
            <person name="Sanchez-Ramirez S."/>
            <person name="Szollosi G.J."/>
            <person name="Szarkandi J.G."/>
            <person name="Papp V."/>
            <person name="Albert L."/>
            <person name="Andreopoulos W."/>
            <person name="Angelini C."/>
            <person name="Antonin V."/>
            <person name="Barry K.W."/>
            <person name="Bougher N.L."/>
            <person name="Buchanan P."/>
            <person name="Buyck B."/>
            <person name="Bense V."/>
            <person name="Catcheside P."/>
            <person name="Chovatia M."/>
            <person name="Cooper J."/>
            <person name="Damon W."/>
            <person name="Desjardin D."/>
            <person name="Finy P."/>
            <person name="Geml J."/>
            <person name="Haridas S."/>
            <person name="Hughes K."/>
            <person name="Justo A."/>
            <person name="Karasinski D."/>
            <person name="Kautmanova I."/>
            <person name="Kiss B."/>
            <person name="Kocsube S."/>
            <person name="Kotiranta H."/>
            <person name="LaButti K.M."/>
            <person name="Lechner B.E."/>
            <person name="Liimatainen K."/>
            <person name="Lipzen A."/>
            <person name="Lukacs Z."/>
            <person name="Mihaltcheva S."/>
            <person name="Morgado L.N."/>
            <person name="Niskanen T."/>
            <person name="Noordeloos M.E."/>
            <person name="Ohm R.A."/>
            <person name="Ortiz-Santana B."/>
            <person name="Ovrebo C."/>
            <person name="Racz N."/>
            <person name="Riley R."/>
            <person name="Savchenko A."/>
            <person name="Shiryaev A."/>
            <person name="Soop K."/>
            <person name="Spirin V."/>
            <person name="Szebenyi C."/>
            <person name="Tomsovsky M."/>
            <person name="Tulloss R.E."/>
            <person name="Uehling J."/>
            <person name="Grigoriev I.V."/>
            <person name="Vagvolgyi C."/>
            <person name="Papp T."/>
            <person name="Martin F.M."/>
            <person name="Miettinen O."/>
            <person name="Hibbett D.S."/>
            <person name="Nagy L.G."/>
        </authorList>
    </citation>
    <scope>NUCLEOTIDE SEQUENCE [LARGE SCALE GENOMIC DNA]</scope>
    <source>
        <strain evidence="1 2">NL-1719</strain>
    </source>
</reference>
<proteinExistence type="predicted"/>
<protein>
    <submittedName>
        <fullName evidence="1">Uncharacterized protein</fullName>
    </submittedName>
</protein>